<dbReference type="EMBL" id="KK914632">
    <property type="protein sequence ID" value="KDP31401.1"/>
    <property type="molecule type" value="Genomic_DNA"/>
</dbReference>
<dbReference type="PROSITE" id="PS50217">
    <property type="entry name" value="BZIP"/>
    <property type="match status" value="1"/>
</dbReference>
<dbReference type="PROSITE" id="PS00036">
    <property type="entry name" value="BZIP_BASIC"/>
    <property type="match status" value="1"/>
</dbReference>
<reference evidence="8 9" key="1">
    <citation type="journal article" date="2014" name="PLoS ONE">
        <title>Global Analysis of Gene Expression Profiles in Physic Nut (Jatropha curcas L.) Seedlings Exposed to Salt Stress.</title>
        <authorList>
            <person name="Zhang L."/>
            <person name="Zhang C."/>
            <person name="Wu P."/>
            <person name="Chen Y."/>
            <person name="Li M."/>
            <person name="Jiang H."/>
            <person name="Wu G."/>
        </authorList>
    </citation>
    <scope>NUCLEOTIDE SEQUENCE [LARGE SCALE GENOMIC DNA]</scope>
    <source>
        <strain evidence="9">cv. GZQX0401</strain>
        <tissue evidence="8">Young leaves</tissue>
    </source>
</reference>
<evidence type="ECO:0000256" key="6">
    <source>
        <dbReference type="SAM" id="Coils"/>
    </source>
</evidence>
<evidence type="ECO:0000256" key="4">
    <source>
        <dbReference type="ARBA" id="ARBA00023163"/>
    </source>
</evidence>
<gene>
    <name evidence="8" type="ORF">JCGZ_11777</name>
</gene>
<dbReference type="GO" id="GO:0046983">
    <property type="term" value="F:protein dimerization activity"/>
    <property type="evidence" value="ECO:0007669"/>
    <property type="project" value="UniProtKB-ARBA"/>
</dbReference>
<dbReference type="PANTHER" id="PTHR46324">
    <property type="entry name" value="BASIC LEUCINE ZIPPER 43-RELATED"/>
    <property type="match status" value="1"/>
</dbReference>
<dbReference type="OrthoDB" id="551672at2759"/>
<dbReference type="PANTHER" id="PTHR46324:SF7">
    <property type="entry name" value="BASIC LEUCINE-ZIPPER 75"/>
    <property type="match status" value="1"/>
</dbReference>
<name>A0A067K596_JATCU</name>
<evidence type="ECO:0000313" key="9">
    <source>
        <dbReference type="Proteomes" id="UP000027138"/>
    </source>
</evidence>
<protein>
    <recommendedName>
        <fullName evidence="7">BZIP domain-containing protein</fullName>
    </recommendedName>
</protein>
<feature type="domain" description="BZIP" evidence="7">
    <location>
        <begin position="96"/>
        <end position="159"/>
    </location>
</feature>
<keyword evidence="2" id="KW-0805">Transcription regulation</keyword>
<dbReference type="Pfam" id="PF00170">
    <property type="entry name" value="bZIP_1"/>
    <property type="match status" value="1"/>
</dbReference>
<keyword evidence="9" id="KW-1185">Reference proteome</keyword>
<dbReference type="FunFam" id="1.20.5.170:FF:000020">
    <property type="entry name" value="BZIP transcription factor"/>
    <property type="match status" value="1"/>
</dbReference>
<dbReference type="SUPFAM" id="SSF57959">
    <property type="entry name" value="Leucine zipper domain"/>
    <property type="match status" value="1"/>
</dbReference>
<evidence type="ECO:0000256" key="3">
    <source>
        <dbReference type="ARBA" id="ARBA00023125"/>
    </source>
</evidence>
<keyword evidence="3" id="KW-0238">DNA-binding</keyword>
<dbReference type="InterPro" id="IPR004827">
    <property type="entry name" value="bZIP"/>
</dbReference>
<dbReference type="AlphaFoldDB" id="A0A067K596"/>
<keyword evidence="4" id="KW-0804">Transcription</keyword>
<dbReference type="InterPro" id="IPR045314">
    <property type="entry name" value="bZIP_plant_GBF1"/>
</dbReference>
<dbReference type="InterPro" id="IPR044521">
    <property type="entry name" value="AtbZIP8/43"/>
</dbReference>
<feature type="coiled-coil region" evidence="6">
    <location>
        <begin position="107"/>
        <end position="141"/>
    </location>
</feature>
<keyword evidence="5" id="KW-0539">Nucleus</keyword>
<dbReference type="GO" id="GO:0005634">
    <property type="term" value="C:nucleus"/>
    <property type="evidence" value="ECO:0007669"/>
    <property type="project" value="UniProtKB-SubCell"/>
</dbReference>
<accession>A0A067K596</accession>
<evidence type="ECO:0000256" key="2">
    <source>
        <dbReference type="ARBA" id="ARBA00023015"/>
    </source>
</evidence>
<evidence type="ECO:0000259" key="7">
    <source>
        <dbReference type="PROSITE" id="PS50217"/>
    </source>
</evidence>
<dbReference type="GO" id="GO:0003700">
    <property type="term" value="F:DNA-binding transcription factor activity"/>
    <property type="evidence" value="ECO:0007669"/>
    <property type="project" value="InterPro"/>
</dbReference>
<organism evidence="8 9">
    <name type="scientific">Jatropha curcas</name>
    <name type="common">Barbados nut</name>
    <dbReference type="NCBI Taxonomy" id="180498"/>
    <lineage>
        <taxon>Eukaryota</taxon>
        <taxon>Viridiplantae</taxon>
        <taxon>Streptophyta</taxon>
        <taxon>Embryophyta</taxon>
        <taxon>Tracheophyta</taxon>
        <taxon>Spermatophyta</taxon>
        <taxon>Magnoliopsida</taxon>
        <taxon>eudicotyledons</taxon>
        <taxon>Gunneridae</taxon>
        <taxon>Pentapetalae</taxon>
        <taxon>rosids</taxon>
        <taxon>fabids</taxon>
        <taxon>Malpighiales</taxon>
        <taxon>Euphorbiaceae</taxon>
        <taxon>Crotonoideae</taxon>
        <taxon>Jatropheae</taxon>
        <taxon>Jatropha</taxon>
    </lineage>
</organism>
<dbReference type="CDD" id="cd14702">
    <property type="entry name" value="bZIP_plant_GBF1"/>
    <property type="match status" value="1"/>
</dbReference>
<evidence type="ECO:0000313" key="8">
    <source>
        <dbReference type="EMBL" id="KDP31401.1"/>
    </source>
</evidence>
<dbReference type="Proteomes" id="UP000027138">
    <property type="component" value="Unassembled WGS sequence"/>
</dbReference>
<dbReference type="Gene3D" id="1.20.5.170">
    <property type="match status" value="1"/>
</dbReference>
<dbReference type="InterPro" id="IPR046347">
    <property type="entry name" value="bZIP_sf"/>
</dbReference>
<dbReference type="SMART" id="SM00338">
    <property type="entry name" value="BRLZ"/>
    <property type="match status" value="1"/>
</dbReference>
<keyword evidence="6" id="KW-0175">Coiled coil</keyword>
<evidence type="ECO:0000256" key="1">
    <source>
        <dbReference type="ARBA" id="ARBA00004123"/>
    </source>
</evidence>
<evidence type="ECO:0000256" key="5">
    <source>
        <dbReference type="ARBA" id="ARBA00023242"/>
    </source>
</evidence>
<comment type="subcellular location">
    <subcellularLocation>
        <location evidence="1">Nucleus</location>
    </subcellularLocation>
</comment>
<sequence length="196" mass="22548">MLMDPNEIKGLHCLPHASSAQNLLTLSPMTNLNMQRIESHTNFSQNQESTSSFFTRSFSSNSTIHFPLHILSPNTSPLSANSTLNETSDHQMGISHERRLKRMISNRESARRSRMRKKKQIEELQCQVNHLQTMNHQLSEKVIHLLESNHQILEENSQLKEKVSSLQIVLSDLLTPMRNIEESICNTNHLRREASN</sequence>
<proteinExistence type="predicted"/>
<dbReference type="GO" id="GO:0003677">
    <property type="term" value="F:DNA binding"/>
    <property type="evidence" value="ECO:0007669"/>
    <property type="project" value="UniProtKB-KW"/>
</dbReference>